<keyword evidence="4" id="KW-1185">Reference proteome</keyword>
<evidence type="ECO:0000313" key="3">
    <source>
        <dbReference type="EMBL" id="CAK0784600.1"/>
    </source>
</evidence>
<keyword evidence="1" id="KW-0732">Signal</keyword>
<dbReference type="InterPro" id="IPR040794">
    <property type="entry name" value="CE2_N"/>
</dbReference>
<dbReference type="PANTHER" id="PTHR37834">
    <property type="entry name" value="GDSL-LIKE LIPASE/ACYLHYDROLASE DOMAIN PROTEIN (AFU_ORTHOLOGUE AFUA_2G00620)"/>
    <property type="match status" value="1"/>
</dbReference>
<organism evidence="3 4">
    <name type="scientific">Coccomyxa viridis</name>
    <dbReference type="NCBI Taxonomy" id="1274662"/>
    <lineage>
        <taxon>Eukaryota</taxon>
        <taxon>Viridiplantae</taxon>
        <taxon>Chlorophyta</taxon>
        <taxon>core chlorophytes</taxon>
        <taxon>Trebouxiophyceae</taxon>
        <taxon>Trebouxiophyceae incertae sedis</taxon>
        <taxon>Coccomyxaceae</taxon>
        <taxon>Coccomyxa</taxon>
    </lineage>
</organism>
<dbReference type="Proteomes" id="UP001314263">
    <property type="component" value="Unassembled WGS sequence"/>
</dbReference>
<feature type="domain" description="Carbohydrate esterase 2 N-terminal" evidence="2">
    <location>
        <begin position="34"/>
        <end position="139"/>
    </location>
</feature>
<dbReference type="InterPro" id="IPR052762">
    <property type="entry name" value="PCW_deacetylase/CE"/>
</dbReference>
<name>A0AAV1IDR9_9CHLO</name>
<dbReference type="InterPro" id="IPR036514">
    <property type="entry name" value="SGNH_hydro_sf"/>
</dbReference>
<protein>
    <recommendedName>
        <fullName evidence="2">Carbohydrate esterase 2 N-terminal domain-containing protein</fullName>
    </recommendedName>
</protein>
<dbReference type="Gene3D" id="2.60.120.260">
    <property type="entry name" value="Galactose-binding domain-like"/>
    <property type="match status" value="1"/>
</dbReference>
<evidence type="ECO:0000259" key="2">
    <source>
        <dbReference type="Pfam" id="PF17996"/>
    </source>
</evidence>
<dbReference type="EMBL" id="CAUYUE010000010">
    <property type="protein sequence ID" value="CAK0784600.1"/>
    <property type="molecule type" value="Genomic_DNA"/>
</dbReference>
<dbReference type="Gene3D" id="3.40.50.1110">
    <property type="entry name" value="SGNH hydrolase"/>
    <property type="match status" value="1"/>
</dbReference>
<evidence type="ECO:0000313" key="4">
    <source>
        <dbReference type="Proteomes" id="UP001314263"/>
    </source>
</evidence>
<gene>
    <name evidence="3" type="ORF">CVIRNUC_007804</name>
</gene>
<evidence type="ECO:0000256" key="1">
    <source>
        <dbReference type="SAM" id="SignalP"/>
    </source>
</evidence>
<comment type="caution">
    <text evidence="3">The sequence shown here is derived from an EMBL/GenBank/DDBJ whole genome shotgun (WGS) entry which is preliminary data.</text>
</comment>
<sequence>MRLLSHRSRICPFVRSALFSLWVSHALGQNLTFNGRFANTNAIFPQTLSWAASSIELTFQGARTVTIALSKVPGTGSSQIEIRVDSKIFGTTSTGSTTPKNVSIPVEGTPGMHTLVMTKLTEAGQGEAQVDGVWLDTGSFGPPRPNTSDRRVEIIGASISNGLGDMGPAVGCQGWSQTSDALLAYGPLVANHYGASFSLLAWSGAGILRKGNLIYKGGGGEDLLIKAPPTIPELYLRTVASDPSSTFDQASFVPQVILLEIGDNDFSGNHEPPSGWADKFKAFLQQIRTNAPDAYMILLITPVNVQSPIRGHTSAQMAARERARQIQELQAQGFQKLYLLELPPSVMQGSEVGCYGHPSSATQANMAAVVQDFVANLTQWTPVATQTPLSTDIPMQMPPGVAPAPAPLLADAGAPLMAPMPVYPAAAGSAPGLAPALTPLPVAAPVIVPGPVPVPMPAPVAVPMATPLPGAALPLPAAAATTVPAPVTAPMTAGSAVPVPAPMPAPMATAAIGSDFTAPSI</sequence>
<dbReference type="AlphaFoldDB" id="A0AAV1IDR9"/>
<accession>A0AAV1IDR9</accession>
<feature type="chain" id="PRO_5043584032" description="Carbohydrate esterase 2 N-terminal domain-containing protein" evidence="1">
    <location>
        <begin position="29"/>
        <end position="521"/>
    </location>
</feature>
<feature type="signal peptide" evidence="1">
    <location>
        <begin position="1"/>
        <end position="28"/>
    </location>
</feature>
<dbReference type="SUPFAM" id="SSF52266">
    <property type="entry name" value="SGNH hydrolase"/>
    <property type="match status" value="1"/>
</dbReference>
<dbReference type="Pfam" id="PF17996">
    <property type="entry name" value="CE2_N"/>
    <property type="match status" value="1"/>
</dbReference>
<reference evidence="3 4" key="1">
    <citation type="submission" date="2023-10" db="EMBL/GenBank/DDBJ databases">
        <authorList>
            <person name="Maclean D."/>
            <person name="Macfadyen A."/>
        </authorList>
    </citation>
    <scope>NUCLEOTIDE SEQUENCE [LARGE SCALE GENOMIC DNA]</scope>
</reference>
<proteinExistence type="predicted"/>
<dbReference type="PANTHER" id="PTHR37834:SF2">
    <property type="entry name" value="ESTERASE, SGNH HYDROLASE-TYPE"/>
    <property type="match status" value="1"/>
</dbReference>